<dbReference type="InterPro" id="IPR008278">
    <property type="entry name" value="4-PPantetheinyl_Trfase_dom"/>
</dbReference>
<dbReference type="PANTHER" id="PTHR38096:SF1">
    <property type="entry name" value="ENTEROBACTIN SYNTHASE COMPONENT D"/>
    <property type="match status" value="1"/>
</dbReference>
<dbReference type="GO" id="GO:0000287">
    <property type="term" value="F:magnesium ion binding"/>
    <property type="evidence" value="ECO:0007669"/>
    <property type="project" value="InterPro"/>
</dbReference>
<feature type="domain" description="4'-phosphopantetheinyl transferase" evidence="3">
    <location>
        <begin position="264"/>
        <end position="355"/>
    </location>
</feature>
<feature type="compositionally biased region" description="Polar residues" evidence="2">
    <location>
        <begin position="83"/>
        <end position="94"/>
    </location>
</feature>
<dbReference type="Pfam" id="PF01648">
    <property type="entry name" value="ACPS"/>
    <property type="match status" value="1"/>
</dbReference>
<gene>
    <name evidence="4" type="ORF">THAOC_31114</name>
</gene>
<name>K0RCE5_THAOC</name>
<keyword evidence="1" id="KW-0808">Transferase</keyword>
<dbReference type="GO" id="GO:0005886">
    <property type="term" value="C:plasma membrane"/>
    <property type="evidence" value="ECO:0007669"/>
    <property type="project" value="TreeGrafter"/>
</dbReference>
<evidence type="ECO:0000259" key="3">
    <source>
        <dbReference type="Pfam" id="PF01648"/>
    </source>
</evidence>
<organism evidence="4 5">
    <name type="scientific">Thalassiosira oceanica</name>
    <name type="common">Marine diatom</name>
    <dbReference type="NCBI Taxonomy" id="159749"/>
    <lineage>
        <taxon>Eukaryota</taxon>
        <taxon>Sar</taxon>
        <taxon>Stramenopiles</taxon>
        <taxon>Ochrophyta</taxon>
        <taxon>Bacillariophyta</taxon>
        <taxon>Coscinodiscophyceae</taxon>
        <taxon>Thalassiosirophycidae</taxon>
        <taxon>Thalassiosirales</taxon>
        <taxon>Thalassiosiraceae</taxon>
        <taxon>Thalassiosira</taxon>
    </lineage>
</organism>
<evidence type="ECO:0000256" key="1">
    <source>
        <dbReference type="ARBA" id="ARBA00022679"/>
    </source>
</evidence>
<dbReference type="GO" id="GO:0009239">
    <property type="term" value="P:enterobactin biosynthetic process"/>
    <property type="evidence" value="ECO:0007669"/>
    <property type="project" value="InterPro"/>
</dbReference>
<proteinExistence type="predicted"/>
<keyword evidence="5" id="KW-1185">Reference proteome</keyword>
<dbReference type="AlphaFoldDB" id="K0RCE5"/>
<dbReference type="InterPro" id="IPR037143">
    <property type="entry name" value="4-PPantetheinyl_Trfase_dom_sf"/>
</dbReference>
<comment type="caution">
    <text evidence="4">The sequence shown here is derived from an EMBL/GenBank/DDBJ whole genome shotgun (WGS) entry which is preliminary data.</text>
</comment>
<sequence>MGRALKMRTICLVLSTNAFPFKIVSRAPSGTPSPALINLLTGSRRTATGTGTRRGRSAATVKLSACFPRDDEGQTSIPRIPATRSQSNLDTGQAAHSKNGSYWFKAVLPEGLCVGLCKSTLGSLTSPHDDGMQLLHPDEYMWGQANFKSSNSRNSYYMGRAALRSSLESLIVDQLGCEPELQRLRSAVRSEPFNKDSFGRPILPVGVMGSISHKNDYAVGLSSMRPNVNVSDEVSWLADCPVLDTEDESSTADIAGNSNRQTRGIGIDLERINDDRGSRIQHKVLTEWELSHLGGLESIGISKAQEVMLRFSLKESAYKAMHPIICEYVSFKEAEITPFTDGMAKVELSLKSGLSQIAISASWRVADSPLPAAFVLRRSPPIPPKCSKSKAILSCSFYERLGPPNVIVSGSLYNSLIVHYTARSTIPDSSGTTPTSYLSSVGHNIACDTTIQTHGTAIDLFTLTG</sequence>
<dbReference type="GO" id="GO:0008897">
    <property type="term" value="F:holo-[acyl-carrier-protein] synthase activity"/>
    <property type="evidence" value="ECO:0007669"/>
    <property type="project" value="InterPro"/>
</dbReference>
<dbReference type="GO" id="GO:0009366">
    <property type="term" value="C:enterobactin synthetase complex"/>
    <property type="evidence" value="ECO:0007669"/>
    <property type="project" value="InterPro"/>
</dbReference>
<protein>
    <recommendedName>
        <fullName evidence="3">4'-phosphopantetheinyl transferase domain-containing protein</fullName>
    </recommendedName>
</protein>
<accession>K0RCE5</accession>
<dbReference type="SUPFAM" id="SSF56214">
    <property type="entry name" value="4'-phosphopantetheinyl transferase"/>
    <property type="match status" value="1"/>
</dbReference>
<dbReference type="OrthoDB" id="47193at2759"/>
<dbReference type="InterPro" id="IPR003542">
    <property type="entry name" value="Enbac_synth_compD-like"/>
</dbReference>
<feature type="region of interest" description="Disordered" evidence="2">
    <location>
        <begin position="71"/>
        <end position="94"/>
    </location>
</feature>
<evidence type="ECO:0000313" key="5">
    <source>
        <dbReference type="Proteomes" id="UP000266841"/>
    </source>
</evidence>
<dbReference type="Proteomes" id="UP000266841">
    <property type="component" value="Unassembled WGS sequence"/>
</dbReference>
<reference evidence="4 5" key="1">
    <citation type="journal article" date="2012" name="Genome Biol.">
        <title>Genome and low-iron response of an oceanic diatom adapted to chronic iron limitation.</title>
        <authorList>
            <person name="Lommer M."/>
            <person name="Specht M."/>
            <person name="Roy A.S."/>
            <person name="Kraemer L."/>
            <person name="Andreson R."/>
            <person name="Gutowska M.A."/>
            <person name="Wolf J."/>
            <person name="Bergner S.V."/>
            <person name="Schilhabel M.B."/>
            <person name="Klostermeier U.C."/>
            <person name="Beiko R.G."/>
            <person name="Rosenstiel P."/>
            <person name="Hippler M."/>
            <person name="Laroche J."/>
        </authorList>
    </citation>
    <scope>NUCLEOTIDE SEQUENCE [LARGE SCALE GENOMIC DNA]</scope>
    <source>
        <strain evidence="4 5">CCMP1005</strain>
    </source>
</reference>
<evidence type="ECO:0000256" key="2">
    <source>
        <dbReference type="SAM" id="MobiDB-lite"/>
    </source>
</evidence>
<evidence type="ECO:0000313" key="4">
    <source>
        <dbReference type="EMBL" id="EJK49959.1"/>
    </source>
</evidence>
<dbReference type="EMBL" id="AGNL01044307">
    <property type="protein sequence ID" value="EJK49959.1"/>
    <property type="molecule type" value="Genomic_DNA"/>
</dbReference>
<dbReference type="Gene3D" id="3.90.470.20">
    <property type="entry name" value="4'-phosphopantetheinyl transferase domain"/>
    <property type="match status" value="1"/>
</dbReference>
<dbReference type="eggNOG" id="ENOG502SGT3">
    <property type="taxonomic scope" value="Eukaryota"/>
</dbReference>
<dbReference type="PANTHER" id="PTHR38096">
    <property type="entry name" value="ENTEROBACTIN SYNTHASE COMPONENT D"/>
    <property type="match status" value="1"/>
</dbReference>